<reference evidence="1 2" key="1">
    <citation type="submission" date="2019-04" db="EMBL/GenBank/DDBJ databases">
        <title>Comparative genomics of Aeromonas veronii strains pathogenic to fish.</title>
        <authorList>
            <person name="Cascarano M.C."/>
            <person name="Smyrli M."/>
            <person name="Katharios P."/>
        </authorList>
    </citation>
    <scope>NUCLEOTIDE SEQUENCE [LARGE SCALE GENOMIC DNA]</scope>
    <source>
        <strain evidence="1 2">XU1</strain>
    </source>
</reference>
<dbReference type="InterPro" id="IPR011989">
    <property type="entry name" value="ARM-like"/>
</dbReference>
<evidence type="ECO:0000313" key="2">
    <source>
        <dbReference type="Proteomes" id="UP000309618"/>
    </source>
</evidence>
<dbReference type="Proteomes" id="UP000309618">
    <property type="component" value="Unassembled WGS sequence"/>
</dbReference>
<evidence type="ECO:0008006" key="3">
    <source>
        <dbReference type="Google" id="ProtNLM"/>
    </source>
</evidence>
<organism evidence="1 2">
    <name type="scientific">Aeromonas veronii</name>
    <dbReference type="NCBI Taxonomy" id="654"/>
    <lineage>
        <taxon>Bacteria</taxon>
        <taxon>Pseudomonadati</taxon>
        <taxon>Pseudomonadota</taxon>
        <taxon>Gammaproteobacteria</taxon>
        <taxon>Aeromonadales</taxon>
        <taxon>Aeromonadaceae</taxon>
        <taxon>Aeromonas</taxon>
    </lineage>
</organism>
<protein>
    <recommendedName>
        <fullName evidence="3">HEAT repeat domain-containing protein</fullName>
    </recommendedName>
</protein>
<proteinExistence type="predicted"/>
<sequence length="410" mass="45322">MSPDQDPRQSANEIYLSLKDALPDELTPYLTHPNRFLRLRLASHPNLTADQITSMAIDENRFVREKICARNDLPLSVQSILSQDDVSVLESLAKNHSINEETLCRMARATNEPSSSELMGHIAANPNSPPALLLELVELNNVHVLRSLASRKNITLELCDLIIRSNLRSVQDVAVIMSMAKNPDLTGEMLKLVVSTHQAEAVLLNVARNPNTPGDVLSTLAESQYSSVHFLVAEHPATPHDCLQSLLSRHRNSIYYTADGKREGRPIIEGILKNPNAPSQMQDELRAAYLNDTADYRKFVAECTLTPVTTLIKLATRDPAKQVKDLAIKTLAQLNDHDLYQAIATGSLQLSSKIGPSSRSKTVGDSLLSLQLTELYQRIQAIELEHKICAGIPLTHAQTDRASRSSSLRL</sequence>
<accession>A0A4V3YZL3</accession>
<name>A0A4V3YZL3_AERVE</name>
<comment type="caution">
    <text evidence="1">The sequence shown here is derived from an EMBL/GenBank/DDBJ whole genome shotgun (WGS) entry which is preliminary data.</text>
</comment>
<gene>
    <name evidence="1" type="ORF">E8Q35_15105</name>
</gene>
<dbReference type="RefSeq" id="WP_136502071.1">
    <property type="nucleotide sequence ID" value="NZ_SSUX01000011.1"/>
</dbReference>
<dbReference type="EMBL" id="SSUX01000011">
    <property type="protein sequence ID" value="THJ43632.1"/>
    <property type="molecule type" value="Genomic_DNA"/>
</dbReference>
<dbReference type="Gene3D" id="1.25.10.10">
    <property type="entry name" value="Leucine-rich Repeat Variant"/>
    <property type="match status" value="1"/>
</dbReference>
<dbReference type="AlphaFoldDB" id="A0A4V3YZL3"/>
<evidence type="ECO:0000313" key="1">
    <source>
        <dbReference type="EMBL" id="THJ43632.1"/>
    </source>
</evidence>